<evidence type="ECO:0000313" key="16">
    <source>
        <dbReference type="EMBL" id="KAG6016961.1"/>
    </source>
</evidence>
<dbReference type="EMBL" id="SRPW01000196">
    <property type="protein sequence ID" value="KAG6016961.1"/>
    <property type="molecule type" value="Genomic_DNA"/>
</dbReference>
<dbReference type="InterPro" id="IPR010714">
    <property type="entry name" value="Coatomer_asu_C"/>
</dbReference>
<dbReference type="Gene3D" id="1.25.40.470">
    <property type="match status" value="1"/>
</dbReference>
<evidence type="ECO:0000259" key="13">
    <source>
        <dbReference type="Pfam" id="PF04053"/>
    </source>
</evidence>
<evidence type="ECO:0000256" key="7">
    <source>
        <dbReference type="ARBA" id="ARBA00022892"/>
    </source>
</evidence>
<evidence type="ECO:0000256" key="5">
    <source>
        <dbReference type="ARBA" id="ARBA00022574"/>
    </source>
</evidence>
<evidence type="ECO:0000259" key="15">
    <source>
        <dbReference type="Pfam" id="PF23953"/>
    </source>
</evidence>
<dbReference type="Pfam" id="PF23953">
    <property type="entry name" value="TPR_COPA_B"/>
    <property type="match status" value="1"/>
</dbReference>
<evidence type="ECO:0000256" key="2">
    <source>
        <dbReference type="ARBA" id="ARBA00004496"/>
    </source>
</evidence>
<proteinExistence type="predicted"/>
<dbReference type="FunFam" id="1.25.40.470:FF:000002">
    <property type="entry name" value="Coatomer subunit alpha"/>
    <property type="match status" value="1"/>
</dbReference>
<dbReference type="GO" id="GO:0030126">
    <property type="term" value="C:COPI vesicle coat"/>
    <property type="evidence" value="ECO:0007669"/>
    <property type="project" value="InterPro"/>
</dbReference>
<keyword evidence="5 11" id="KW-0853">WD repeat</keyword>
<dbReference type="PROSITE" id="PS00678">
    <property type="entry name" value="WD_REPEATS_1"/>
    <property type="match status" value="2"/>
</dbReference>
<keyword evidence="7" id="KW-0931">ER-Golgi transport</keyword>
<evidence type="ECO:0000313" key="17">
    <source>
        <dbReference type="Proteomes" id="UP000748025"/>
    </source>
</evidence>
<evidence type="ECO:0008006" key="18">
    <source>
        <dbReference type="Google" id="ProtNLM"/>
    </source>
</evidence>
<dbReference type="GO" id="GO:0006891">
    <property type="term" value="P:intra-Golgi vesicle-mediated transport"/>
    <property type="evidence" value="ECO:0007669"/>
    <property type="project" value="TreeGrafter"/>
</dbReference>
<dbReference type="SUPFAM" id="SSF50978">
    <property type="entry name" value="WD40 repeat-like"/>
    <property type="match status" value="1"/>
</dbReference>
<dbReference type="SMART" id="SM00320">
    <property type="entry name" value="WD40"/>
    <property type="match status" value="4"/>
</dbReference>
<evidence type="ECO:0000256" key="4">
    <source>
        <dbReference type="ARBA" id="ARBA00022490"/>
    </source>
</evidence>
<dbReference type="InterPro" id="IPR047312">
    <property type="entry name" value="Coatomer_alpha_WD-assoc_reg"/>
</dbReference>
<evidence type="ECO:0000256" key="3">
    <source>
        <dbReference type="ARBA" id="ARBA00022448"/>
    </source>
</evidence>
<keyword evidence="3" id="KW-0813">Transport</keyword>
<feature type="repeat" description="WD" evidence="11">
    <location>
        <begin position="119"/>
        <end position="160"/>
    </location>
</feature>
<name>A0A9P7T0N7_9HYPO</name>
<feature type="domain" description="COPA/B second beta-propeller" evidence="13">
    <location>
        <begin position="213"/>
        <end position="458"/>
    </location>
</feature>
<dbReference type="GO" id="GO:0006890">
    <property type="term" value="P:retrograde vesicle-mediated transport, Golgi to endoplasmic reticulum"/>
    <property type="evidence" value="ECO:0007669"/>
    <property type="project" value="TreeGrafter"/>
</dbReference>
<dbReference type="InterPro" id="IPR015943">
    <property type="entry name" value="WD40/YVTN_repeat-like_dom_sf"/>
</dbReference>
<keyword evidence="4" id="KW-0963">Cytoplasm</keyword>
<dbReference type="AlphaFoldDB" id="A0A9P7T0N7"/>
<dbReference type="InterPro" id="IPR001680">
    <property type="entry name" value="WD40_rpt"/>
</dbReference>
<dbReference type="PROSITE" id="PS50294">
    <property type="entry name" value="WD_REPEATS_REGION"/>
    <property type="match status" value="3"/>
</dbReference>
<dbReference type="CDD" id="cd22948">
    <property type="entry name" value="Coatomer_WDAD_alpha"/>
    <property type="match status" value="1"/>
</dbReference>
<comment type="caution">
    <text evidence="16">The sequence shown here is derived from an EMBL/GenBank/DDBJ whole genome shotgun (WGS) entry which is preliminary data.</text>
</comment>
<dbReference type="Gene3D" id="2.130.10.10">
    <property type="entry name" value="YVTN repeat-like/Quinoprotein amine dehydrogenase"/>
    <property type="match status" value="1"/>
</dbReference>
<dbReference type="Pfam" id="PF04053">
    <property type="entry name" value="B-prop_COPA_B_2nd"/>
    <property type="match status" value="1"/>
</dbReference>
<dbReference type="PROSITE" id="PS50082">
    <property type="entry name" value="WD_REPEATS_2"/>
    <property type="match status" value="3"/>
</dbReference>
<dbReference type="PANTHER" id="PTHR19876:SF1">
    <property type="entry name" value="COATOMER SUBUNIT ALPHA"/>
    <property type="match status" value="1"/>
</dbReference>
<comment type="subcellular location">
    <subcellularLocation>
        <location evidence="2">Cytoplasm</location>
    </subcellularLocation>
    <subcellularLocation>
        <location evidence="1">Golgi apparatus membrane</location>
        <topology evidence="1">Peripheral membrane protein</topology>
        <orientation evidence="1">Cytoplasmic side</orientation>
    </subcellularLocation>
</comment>
<organism evidence="16 17">
    <name type="scientific">Claviceps pusilla</name>
    <dbReference type="NCBI Taxonomy" id="123648"/>
    <lineage>
        <taxon>Eukaryota</taxon>
        <taxon>Fungi</taxon>
        <taxon>Dikarya</taxon>
        <taxon>Ascomycota</taxon>
        <taxon>Pezizomycotina</taxon>
        <taxon>Sordariomycetes</taxon>
        <taxon>Hypocreomycetidae</taxon>
        <taxon>Hypocreales</taxon>
        <taxon>Clavicipitaceae</taxon>
        <taxon>Claviceps</taxon>
    </lineage>
</organism>
<dbReference type="GO" id="GO:0006888">
    <property type="term" value="P:endoplasmic reticulum to Golgi vesicle-mediated transport"/>
    <property type="evidence" value="ECO:0007669"/>
    <property type="project" value="TreeGrafter"/>
</dbReference>
<dbReference type="SUPFAM" id="SSF50969">
    <property type="entry name" value="YVTN repeat-like/Quinoprotein amine dehydrogenase"/>
    <property type="match status" value="1"/>
</dbReference>
<dbReference type="PANTHER" id="PTHR19876">
    <property type="entry name" value="COATOMER"/>
    <property type="match status" value="1"/>
</dbReference>
<dbReference type="GO" id="GO:0000139">
    <property type="term" value="C:Golgi membrane"/>
    <property type="evidence" value="ECO:0007669"/>
    <property type="project" value="UniProtKB-SubCell"/>
</dbReference>
<dbReference type="InterPro" id="IPR056176">
    <property type="entry name" value="TPR_COPA_B"/>
</dbReference>
<evidence type="ECO:0000256" key="11">
    <source>
        <dbReference type="PROSITE-ProRule" id="PRU00221"/>
    </source>
</evidence>
<evidence type="ECO:0000256" key="8">
    <source>
        <dbReference type="ARBA" id="ARBA00022927"/>
    </source>
</evidence>
<feature type="domain" description="Coatomer alpha subunit C-terminal" evidence="14">
    <location>
        <begin position="728"/>
        <end position="1081"/>
    </location>
</feature>
<dbReference type="OrthoDB" id="10261470at2759"/>
<feature type="domain" description="COPA/B TPR" evidence="15">
    <location>
        <begin position="498"/>
        <end position="641"/>
    </location>
</feature>
<feature type="repeat" description="WD" evidence="11">
    <location>
        <begin position="75"/>
        <end position="116"/>
    </location>
</feature>
<dbReference type="InterPro" id="IPR020472">
    <property type="entry name" value="WD40_PAC1"/>
</dbReference>
<evidence type="ECO:0000259" key="14">
    <source>
        <dbReference type="Pfam" id="PF06957"/>
    </source>
</evidence>
<dbReference type="Pfam" id="PF06957">
    <property type="entry name" value="COPI_C"/>
    <property type="match status" value="1"/>
</dbReference>
<gene>
    <name evidence="16" type="ORF">E4U43_002656</name>
</gene>
<dbReference type="GO" id="GO:0005198">
    <property type="term" value="F:structural molecule activity"/>
    <property type="evidence" value="ECO:0007669"/>
    <property type="project" value="InterPro"/>
</dbReference>
<dbReference type="InterPro" id="IPR050844">
    <property type="entry name" value="Coatomer_complex_subunit"/>
</dbReference>
<evidence type="ECO:0000256" key="10">
    <source>
        <dbReference type="ARBA" id="ARBA00023136"/>
    </source>
</evidence>
<keyword evidence="17" id="KW-1185">Reference proteome</keyword>
<dbReference type="InterPro" id="IPR011044">
    <property type="entry name" value="Quino_amine_DH_bsu"/>
</dbReference>
<keyword evidence="8" id="KW-0653">Protein transport</keyword>
<evidence type="ECO:0000256" key="9">
    <source>
        <dbReference type="ARBA" id="ARBA00023034"/>
    </source>
</evidence>
<dbReference type="PRINTS" id="PR00320">
    <property type="entry name" value="GPROTEINBRPT"/>
</dbReference>
<accession>A0A9P7T0N7</accession>
<dbReference type="Proteomes" id="UP000748025">
    <property type="component" value="Unassembled WGS sequence"/>
</dbReference>
<keyword evidence="6" id="KW-0677">Repeat</keyword>
<dbReference type="Pfam" id="PF00400">
    <property type="entry name" value="WD40"/>
    <property type="match status" value="3"/>
</dbReference>
<protein>
    <recommendedName>
        <fullName evidence="18">Coatomer subunit alpha</fullName>
    </recommendedName>
</protein>
<keyword evidence="9" id="KW-0333">Golgi apparatus</keyword>
<sequence length="1083" mass="120156">MTGHNHYAMCAQFHPKEDLVVSASLDQSVRVWDISGLRKKHSAPTSMSFEDQMSRANQNQADMFGNTDAIVKFVLEGHDRGVNWVAFHPTMPLIVSAGDDRLVKLWRMSETKAWEVDTCRGHFHNASGCLFHPHQDLILSAGEDKTIRVWDLNKRTAVQSFKRENDRFWVIAAHPEINLFAAGHDNGVMVFKLERERPASATHQNLLFHITKEKQIKSYDFQKNIESPTLLSLKKLGSPWVTPRTLSYNPAERSVLVTTPSDGGSYELVNLPKDGSGAIEPSESKRGSGNSAIFVARNRFAVLNVSSQTIDIKDLSNNVTRSFKPPAGTSDIYFGGTGNLLIITPTAVHLYDIQQKRSTAELAVSGVKYVVWSADGLYAALLSKHNVTIITKTLEQVSTLHETIRIKSATWDDAGVLLYSTLNHVKYTLLNGDNGIVRTLDQTVYLVRVKGRNVYCLDRAAKPRILQIDPTEYRFKLALVKRNYEEMLHIIRTSSLVGQSIISYLQKKGYPEIALQFVQDPTTRFDLAIECGNLDVAVDMAKQLDKPVFWGRLSSEALAHGNHQIVEMCYQKLKQFDKLSFLYLATGDHSKLARMAKIAEHRGDFSSRFHNALYLGEVEDRIQMFKEIDLYPLAYMTAKSHGLDDECQAILEATGTTEDQLTMPPLGDPLNIPKPVVPTFKANWPSKASSQSFFEQALLGQVEGLSLEDESATAIALDEGVDGKNNVERHGGLVEDEDEDAAGWDLGDDDVPEMDGDFVNVDSAEAGGAGSSEADRWARNSPLAVDHVAGGSFESAMQLLNRQVGVVNFTPLKPRFMEVYRSSRSFLPASPGLPALVNYVRRTIDETDSRQVLPIVPRDLEHLAANDLQKGYDSMKANKLEDGTRIFKGILHAILVNAVSSETEAAEAKKLITSASEYTVAMDIELARRKLGTPDVVAQDPAKLKRSLELSAYFTIPKIQVPHRQLALLSAMQLAMKNKNYNSALSFANRIIANGGSTKIVDNAKKTKAQCERNPNDSIDIEFDQFAEFDVCAASHTPIYSGSSYEECAFDGSKYHPKYKGTVCRVCEVCEVGKHGSGLKLFA</sequence>
<feature type="compositionally biased region" description="Acidic residues" evidence="12">
    <location>
        <begin position="734"/>
        <end position="756"/>
    </location>
</feature>
<feature type="compositionally biased region" description="Basic and acidic residues" evidence="12">
    <location>
        <begin position="724"/>
        <end position="733"/>
    </location>
</feature>
<reference evidence="16" key="1">
    <citation type="journal article" date="2020" name="bioRxiv">
        <title>Whole genome comparisons of ergot fungi reveals the divergence and evolution of species within the genus Claviceps are the result of varying mechanisms driving genome evolution and host range expansion.</title>
        <authorList>
            <person name="Wyka S.A."/>
            <person name="Mondo S.J."/>
            <person name="Liu M."/>
            <person name="Dettman J."/>
            <person name="Nalam V."/>
            <person name="Broders K.D."/>
        </authorList>
    </citation>
    <scope>NUCLEOTIDE SEQUENCE</scope>
    <source>
        <strain evidence="16">CCC 602</strain>
    </source>
</reference>
<evidence type="ECO:0000256" key="1">
    <source>
        <dbReference type="ARBA" id="ARBA00004255"/>
    </source>
</evidence>
<feature type="region of interest" description="Disordered" evidence="12">
    <location>
        <begin position="724"/>
        <end position="756"/>
    </location>
</feature>
<dbReference type="InterPro" id="IPR006692">
    <property type="entry name" value="Beta-prop_COPA/B_2nd"/>
</dbReference>
<keyword evidence="10" id="KW-0472">Membrane</keyword>
<feature type="repeat" description="WD" evidence="11">
    <location>
        <begin position="1"/>
        <end position="42"/>
    </location>
</feature>
<dbReference type="InterPro" id="IPR036322">
    <property type="entry name" value="WD40_repeat_dom_sf"/>
</dbReference>
<dbReference type="InterPro" id="IPR019775">
    <property type="entry name" value="WD40_repeat_CS"/>
</dbReference>
<evidence type="ECO:0000256" key="12">
    <source>
        <dbReference type="SAM" id="MobiDB-lite"/>
    </source>
</evidence>
<dbReference type="GO" id="GO:0006886">
    <property type="term" value="P:intracellular protein transport"/>
    <property type="evidence" value="ECO:0007669"/>
    <property type="project" value="InterPro"/>
</dbReference>
<evidence type="ECO:0000256" key="6">
    <source>
        <dbReference type="ARBA" id="ARBA00022737"/>
    </source>
</evidence>